<dbReference type="Pfam" id="PF11114">
    <property type="entry name" value="Minor_capsid_2"/>
    <property type="match status" value="1"/>
</dbReference>
<proteinExistence type="predicted"/>
<reference evidence="1" key="1">
    <citation type="journal article" date="2021" name="Proc. Natl. Acad. Sci. U.S.A.">
        <title>A Catalog of Tens of Thousands of Viruses from Human Metagenomes Reveals Hidden Associations with Chronic Diseases.</title>
        <authorList>
            <person name="Tisza M.J."/>
            <person name="Buck C.B."/>
        </authorList>
    </citation>
    <scope>NUCLEOTIDE SEQUENCE</scope>
    <source>
        <strain evidence="1">CtoSr5</strain>
    </source>
</reference>
<dbReference type="InterPro" id="IPR021080">
    <property type="entry name" value="Minor_capsid_protein"/>
</dbReference>
<protein>
    <submittedName>
        <fullName evidence="1">Minor capsid protein</fullName>
    </submittedName>
</protein>
<evidence type="ECO:0000313" key="1">
    <source>
        <dbReference type="EMBL" id="DAD86054.1"/>
    </source>
</evidence>
<dbReference type="EMBL" id="BK014993">
    <property type="protein sequence ID" value="DAD86054.1"/>
    <property type="molecule type" value="Genomic_DNA"/>
</dbReference>
<sequence length="129" mass="14563">MANKVVTISPNLDISSLIIEEVQKTIDKNKEQAYRNLVNNIKKDTDQFVPYKHGNLAKNVPDTPKGYMYAESYASYAFNPIAPSGIPKNYTKDVHIQAQGNPVDVSEREYAKKWADQYAKDLLQGLEAK</sequence>
<name>A0A8S5MUM8_9CAUD</name>
<organism evidence="1">
    <name type="scientific">Siphoviridae sp. ctoSr5</name>
    <dbReference type="NCBI Taxonomy" id="2826460"/>
    <lineage>
        <taxon>Viruses</taxon>
        <taxon>Duplodnaviria</taxon>
        <taxon>Heunggongvirae</taxon>
        <taxon>Uroviricota</taxon>
        <taxon>Caudoviricetes</taxon>
    </lineage>
</organism>
<accession>A0A8S5MUM8</accession>